<evidence type="ECO:0000313" key="2">
    <source>
        <dbReference type="Proteomes" id="UP000198752"/>
    </source>
</evidence>
<dbReference type="AlphaFoldDB" id="A0A1I2QIA4"/>
<sequence>MRSLYKLIEFFKYIILVCYWKVTDLWKKARGKKTSNNSDFMSEQRTNPTLLNIEDTHSLFASPPRDATIFMSKPIFEKIVHLLPTNYVLPDLETLKIVTDIYNQHETTQEEPQQNDDQVHNKIKTTLPNVRTLSQPPIKKVSRPSEPTNQHISIVKTFTPNVAPELAHISSLDRKECSTKQKAESDPALRITPLQSKKKIIKPAERKDDVTQNNHYKFVFIK</sequence>
<keyword evidence="2" id="KW-1185">Reference proteome</keyword>
<evidence type="ECO:0000313" key="1">
    <source>
        <dbReference type="EMBL" id="SFG28048.1"/>
    </source>
</evidence>
<proteinExistence type="predicted"/>
<dbReference type="STRING" id="269670.SAMN02982927_01230"/>
<name>A0A1I2QIA4_9BACL</name>
<dbReference type="EMBL" id="FOOY01000007">
    <property type="protein sequence ID" value="SFG28048.1"/>
    <property type="molecule type" value="Genomic_DNA"/>
</dbReference>
<protein>
    <submittedName>
        <fullName evidence="1">Uncharacterized protein</fullName>
    </submittedName>
</protein>
<accession>A0A1I2QIA4</accession>
<gene>
    <name evidence="1" type="ORF">SAMN02982927_01230</name>
</gene>
<organism evidence="1 2">
    <name type="scientific">Sporolactobacillus nakayamae</name>
    <dbReference type="NCBI Taxonomy" id="269670"/>
    <lineage>
        <taxon>Bacteria</taxon>
        <taxon>Bacillati</taxon>
        <taxon>Bacillota</taxon>
        <taxon>Bacilli</taxon>
        <taxon>Bacillales</taxon>
        <taxon>Sporolactobacillaceae</taxon>
        <taxon>Sporolactobacillus</taxon>
    </lineage>
</organism>
<dbReference type="Proteomes" id="UP000198752">
    <property type="component" value="Unassembled WGS sequence"/>
</dbReference>
<reference evidence="2" key="1">
    <citation type="submission" date="2016-10" db="EMBL/GenBank/DDBJ databases">
        <authorList>
            <person name="Varghese N."/>
            <person name="Submissions S."/>
        </authorList>
    </citation>
    <scope>NUCLEOTIDE SEQUENCE [LARGE SCALE GENOMIC DNA]</scope>
    <source>
        <strain evidence="2">ATCC 700379</strain>
    </source>
</reference>